<evidence type="ECO:0000256" key="1">
    <source>
        <dbReference type="SAM" id="MobiDB-lite"/>
    </source>
</evidence>
<protein>
    <submittedName>
        <fullName evidence="2">Uncharacterized protein</fullName>
    </submittedName>
</protein>
<feature type="region of interest" description="Disordered" evidence="1">
    <location>
        <begin position="384"/>
        <end position="406"/>
    </location>
</feature>
<evidence type="ECO:0000313" key="3">
    <source>
        <dbReference type="Proteomes" id="UP001219525"/>
    </source>
</evidence>
<feature type="region of interest" description="Disordered" evidence="1">
    <location>
        <begin position="329"/>
        <end position="355"/>
    </location>
</feature>
<reference evidence="2" key="1">
    <citation type="submission" date="2023-03" db="EMBL/GenBank/DDBJ databases">
        <title>Massive genome expansion in bonnet fungi (Mycena s.s.) driven by repeated elements and novel gene families across ecological guilds.</title>
        <authorList>
            <consortium name="Lawrence Berkeley National Laboratory"/>
            <person name="Harder C.B."/>
            <person name="Miyauchi S."/>
            <person name="Viragh M."/>
            <person name="Kuo A."/>
            <person name="Thoen E."/>
            <person name="Andreopoulos B."/>
            <person name="Lu D."/>
            <person name="Skrede I."/>
            <person name="Drula E."/>
            <person name="Henrissat B."/>
            <person name="Morin E."/>
            <person name="Kohler A."/>
            <person name="Barry K."/>
            <person name="LaButti K."/>
            <person name="Morin E."/>
            <person name="Salamov A."/>
            <person name="Lipzen A."/>
            <person name="Mereny Z."/>
            <person name="Hegedus B."/>
            <person name="Baldrian P."/>
            <person name="Stursova M."/>
            <person name="Weitz H."/>
            <person name="Taylor A."/>
            <person name="Grigoriev I.V."/>
            <person name="Nagy L.G."/>
            <person name="Martin F."/>
            <person name="Kauserud H."/>
        </authorList>
    </citation>
    <scope>NUCLEOTIDE SEQUENCE</scope>
    <source>
        <strain evidence="2">9144</strain>
    </source>
</reference>
<feature type="compositionally biased region" description="Basic and acidic residues" evidence="1">
    <location>
        <begin position="386"/>
        <end position="397"/>
    </location>
</feature>
<comment type="caution">
    <text evidence="2">The sequence shown here is derived from an EMBL/GenBank/DDBJ whole genome shotgun (WGS) entry which is preliminary data.</text>
</comment>
<feature type="region of interest" description="Disordered" evidence="1">
    <location>
        <begin position="745"/>
        <end position="769"/>
    </location>
</feature>
<accession>A0AAD6VPS7</accession>
<dbReference type="AlphaFoldDB" id="A0AAD6VPS7"/>
<organism evidence="2 3">
    <name type="scientific">Mycena pura</name>
    <dbReference type="NCBI Taxonomy" id="153505"/>
    <lineage>
        <taxon>Eukaryota</taxon>
        <taxon>Fungi</taxon>
        <taxon>Dikarya</taxon>
        <taxon>Basidiomycota</taxon>
        <taxon>Agaricomycotina</taxon>
        <taxon>Agaricomycetes</taxon>
        <taxon>Agaricomycetidae</taxon>
        <taxon>Agaricales</taxon>
        <taxon>Marasmiineae</taxon>
        <taxon>Mycenaceae</taxon>
        <taxon>Mycena</taxon>
    </lineage>
</organism>
<feature type="region of interest" description="Disordered" evidence="1">
    <location>
        <begin position="698"/>
        <end position="721"/>
    </location>
</feature>
<keyword evidence="3" id="KW-1185">Reference proteome</keyword>
<gene>
    <name evidence="2" type="ORF">GGX14DRAFT_391330</name>
</gene>
<dbReference type="Proteomes" id="UP001219525">
    <property type="component" value="Unassembled WGS sequence"/>
</dbReference>
<sequence length="769" mass="85335">MNFRAAAQSQRRSFDVARSRVRDAPLHFRDPVSLLSLNTSATMGKRQKKERDVTGPSKELHERIDYLGELIAHLPTSLPDKSANDLDALRFALDPDTLEDGGPFAAGSRALEVAFQVHRHGGRILVQQRGSAIQSLILFLKLVFKKLSPTEREAFADAWLKRLVQAVKEAGAKLPSKGVKGSAAAAASTSKSPPNPPQLSIVPATEQDSDVETSLPPPKRRKVYMVFSESDSDDPVEISNVRAQHALDNATASAVQTRAGVEMPNTQIGSTSSGTQGTLAQFGWKKWDSVAAEKNHWSKTTQQWRERQEEIQQDEANAKATAQDRARALSAARSRKYREKQRHEKLELADESQDNSSVNTVLMNSARAVADAAIQQVNTASVSRQTRQEWRRERDGTRGGAVVSREPKNTNWFHPFLWSDINRTMRRTDWSPRKTVEILQRSHPDGRFKKLHAGTLSRYRVTGKKEWTPATLEAVKNGASVRGTGRVGILAPYPIIVEAVKTTLTGLRDAKAIINVPIVTAVLRAEIEAEAPELFVKGFKLSEKFVRGFLSSVMDWSSQAGTRSAHHIPDDAPEQLLRTFFRLRFAIKKEDIPPRIAQGVAPADVRFPTDIEPLRNATVRPLVKLYEFLATYEGRKIIEKAWARCKIPDSPWSLSKEDLYSRESENALLSYLGSDATLSKEIEKRCSAADLDRIFTTAEKEDADEEDGLVEARDDGGAEDDVDVPLTAVIRDAFGDGIGDGMFRHADDASGLENAQPEEEIDALHDFET</sequence>
<name>A0AAD6VPS7_9AGAR</name>
<feature type="region of interest" description="Disordered" evidence="1">
    <location>
        <begin position="184"/>
        <end position="218"/>
    </location>
</feature>
<dbReference type="EMBL" id="JARJCW010000015">
    <property type="protein sequence ID" value="KAJ7216513.1"/>
    <property type="molecule type" value="Genomic_DNA"/>
</dbReference>
<proteinExistence type="predicted"/>
<evidence type="ECO:0000313" key="2">
    <source>
        <dbReference type="EMBL" id="KAJ7216513.1"/>
    </source>
</evidence>